<sequence>MAANINTKNNILFHHNLQEKINSFIKPFNSNFLNSASCAHRLRRDFRMAGKAARFVYDIKCPKDVWLFALSSLFILSKIKSAGS</sequence>
<comment type="caution">
    <text evidence="1">The sequence shown here is derived from an EMBL/GenBank/DDBJ whole genome shotgun (WGS) entry which is preliminary data.</text>
</comment>
<keyword evidence="2" id="KW-1185">Reference proteome</keyword>
<dbReference type="Proteomes" id="UP000004069">
    <property type="component" value="Unassembled WGS sequence"/>
</dbReference>
<reference evidence="1 2" key="1">
    <citation type="submission" date="2010-04" db="EMBL/GenBank/DDBJ databases">
        <authorList>
            <person name="Muzny D."/>
            <person name="Qin X."/>
            <person name="Deng J."/>
            <person name="Jiang H."/>
            <person name="Liu Y."/>
            <person name="Qu J."/>
            <person name="Song X.-Z."/>
            <person name="Zhang L."/>
            <person name="Thornton R."/>
            <person name="Coyle M."/>
            <person name="Francisco L."/>
            <person name="Jackson L."/>
            <person name="Javaid M."/>
            <person name="Korchina V."/>
            <person name="Kovar C."/>
            <person name="Mata R."/>
            <person name="Mathew T."/>
            <person name="Ngo R."/>
            <person name="Nguyen L."/>
            <person name="Nguyen N."/>
            <person name="Okwuonu G."/>
            <person name="Ongeri F."/>
            <person name="Pham C."/>
            <person name="Simmons D."/>
            <person name="Wilczek-Boney K."/>
            <person name="Hale W."/>
            <person name="Jakkamsetti A."/>
            <person name="Pham P."/>
            <person name="Ruth R."/>
            <person name="San Lucas F."/>
            <person name="Warren J."/>
            <person name="Zhang J."/>
            <person name="Zhao Z."/>
            <person name="Zhou C."/>
            <person name="Zhu D."/>
            <person name="Lee S."/>
            <person name="Bess C."/>
            <person name="Blankenburg K."/>
            <person name="Forbes L."/>
            <person name="Fu Q."/>
            <person name="Gubbala S."/>
            <person name="Hirani K."/>
            <person name="Jayaseelan J.C."/>
            <person name="Lara F."/>
            <person name="Munidasa M."/>
            <person name="Palculict T."/>
            <person name="Patil S."/>
            <person name="Pu L.-L."/>
            <person name="Saada N."/>
            <person name="Tang L."/>
            <person name="Weissenberger G."/>
            <person name="Zhu Y."/>
            <person name="Hemphill L."/>
            <person name="Shang Y."/>
            <person name="Youmans B."/>
            <person name="Ayvaz T."/>
            <person name="Ross M."/>
            <person name="Santibanez J."/>
            <person name="Aqrawi P."/>
            <person name="Gross S."/>
            <person name="Joshi V."/>
            <person name="Fowler G."/>
            <person name="Nazareth L."/>
            <person name="Reid J."/>
            <person name="Worley K."/>
            <person name="Petrosino J."/>
            <person name="Highlander S."/>
            <person name="Gibbs R."/>
        </authorList>
    </citation>
    <scope>NUCLEOTIDE SEQUENCE [LARGE SCALE GENOMIC DNA]</scope>
    <source>
        <strain evidence="1 2">DSM 11664</strain>
    </source>
</reference>
<protein>
    <submittedName>
        <fullName evidence="1">Uncharacterized protein</fullName>
    </submittedName>
</protein>
<name>D4YSQ8_9LACO</name>
<proteinExistence type="predicted"/>
<evidence type="ECO:0000313" key="1">
    <source>
        <dbReference type="EMBL" id="EFG55809.1"/>
    </source>
</evidence>
<dbReference type="AlphaFoldDB" id="D4YSQ8"/>
<accession>D4YSQ8</accession>
<dbReference type="EMBL" id="ADNY01000018">
    <property type="protein sequence ID" value="EFG55809.1"/>
    <property type="molecule type" value="Genomic_DNA"/>
</dbReference>
<gene>
    <name evidence="1" type="ORF">HMPREF0493_0536</name>
</gene>
<evidence type="ECO:0000313" key="2">
    <source>
        <dbReference type="Proteomes" id="UP000004069"/>
    </source>
</evidence>
<organism evidence="1 2">
    <name type="scientific">Lactobacillus amylolyticus DSM 11664</name>
    <dbReference type="NCBI Taxonomy" id="585524"/>
    <lineage>
        <taxon>Bacteria</taxon>
        <taxon>Bacillati</taxon>
        <taxon>Bacillota</taxon>
        <taxon>Bacilli</taxon>
        <taxon>Lactobacillales</taxon>
        <taxon>Lactobacillaceae</taxon>
        <taxon>Lactobacillus</taxon>
    </lineage>
</organism>